<comment type="caution">
    <text evidence="2">The sequence shown here is derived from an EMBL/GenBank/DDBJ whole genome shotgun (WGS) entry which is preliminary data.</text>
</comment>
<dbReference type="GO" id="GO:0006508">
    <property type="term" value="P:proteolysis"/>
    <property type="evidence" value="ECO:0007669"/>
    <property type="project" value="UniProtKB-KW"/>
</dbReference>
<proteinExistence type="predicted"/>
<evidence type="ECO:0000259" key="1">
    <source>
        <dbReference type="PROSITE" id="PS51397"/>
    </source>
</evidence>
<dbReference type="Proteomes" id="UP000238350">
    <property type="component" value="Unassembled WGS sequence"/>
</dbReference>
<dbReference type="OrthoDB" id="4095106at2759"/>
<dbReference type="Pfam" id="PF08325">
    <property type="entry name" value="WLM"/>
    <property type="match status" value="1"/>
</dbReference>
<dbReference type="GO" id="GO:0005634">
    <property type="term" value="C:nucleus"/>
    <property type="evidence" value="ECO:0007669"/>
    <property type="project" value="TreeGrafter"/>
</dbReference>
<dbReference type="GO" id="GO:0008237">
    <property type="term" value="F:metallopeptidase activity"/>
    <property type="evidence" value="ECO:0007669"/>
    <property type="project" value="UniProtKB-KW"/>
</dbReference>
<reference evidence="2 3" key="1">
    <citation type="submission" date="2017-04" db="EMBL/GenBank/DDBJ databases">
        <title>Genome sequencing of [Candida] sorbophila.</title>
        <authorList>
            <person name="Ahn J.O."/>
        </authorList>
    </citation>
    <scope>NUCLEOTIDE SEQUENCE [LARGE SCALE GENOMIC DNA]</scope>
    <source>
        <strain evidence="2 3">DS02</strain>
    </source>
</reference>
<sequence>MEIGDVHVLQRQENREYAKELIDKVASYVKPIMRRHGLKVGKLTEFFPKNPNLYGTNYGKGICISLRLRYSHDTTSFLDFESVLETMLHELAHNTVGPHNTRFFSVFESYKNEMFSMRAKGFKGDLFIGAGQRLGGSARPRPVLKASRPRGRKLGGRAKEGDVRSILADAAEKRRMADKMCAPVDFDDLGVEEITAEEFYKSARQWHSSESQIVDLTKKQCFVDLT</sequence>
<dbReference type="STRING" id="45607.A0A2T0FCK9"/>
<keyword evidence="2" id="KW-0645">Protease</keyword>
<keyword evidence="3" id="KW-1185">Reference proteome</keyword>
<dbReference type="GO" id="GO:0006281">
    <property type="term" value="P:DNA repair"/>
    <property type="evidence" value="ECO:0007669"/>
    <property type="project" value="TreeGrafter"/>
</dbReference>
<gene>
    <name evidence="2" type="ORF">B9G98_00320</name>
</gene>
<keyword evidence="2" id="KW-0482">Metalloprotease</keyword>
<dbReference type="PANTHER" id="PTHR46622:SF1">
    <property type="entry name" value="DNA-DEPENDENT METALLOPROTEASE WSS1"/>
    <property type="match status" value="1"/>
</dbReference>
<organism evidence="2 3">
    <name type="scientific">Wickerhamiella sorbophila</name>
    <dbReference type="NCBI Taxonomy" id="45607"/>
    <lineage>
        <taxon>Eukaryota</taxon>
        <taxon>Fungi</taxon>
        <taxon>Dikarya</taxon>
        <taxon>Ascomycota</taxon>
        <taxon>Saccharomycotina</taxon>
        <taxon>Dipodascomycetes</taxon>
        <taxon>Dipodascales</taxon>
        <taxon>Trichomonascaceae</taxon>
        <taxon>Wickerhamiella</taxon>
    </lineage>
</organism>
<dbReference type="EMBL" id="NDIQ01000001">
    <property type="protein sequence ID" value="PRT52700.1"/>
    <property type="molecule type" value="Genomic_DNA"/>
</dbReference>
<evidence type="ECO:0000313" key="2">
    <source>
        <dbReference type="EMBL" id="PRT52700.1"/>
    </source>
</evidence>
<dbReference type="AlphaFoldDB" id="A0A2T0FCK9"/>
<dbReference type="PROSITE" id="PS51397">
    <property type="entry name" value="WLM"/>
    <property type="match status" value="1"/>
</dbReference>
<feature type="domain" description="WLM" evidence="1">
    <location>
        <begin position="1"/>
        <end position="176"/>
    </location>
</feature>
<dbReference type="GeneID" id="36514069"/>
<evidence type="ECO:0000313" key="3">
    <source>
        <dbReference type="Proteomes" id="UP000238350"/>
    </source>
</evidence>
<protein>
    <submittedName>
        <fullName evidence="2">DNA-dependent metalloprotease WSS1</fullName>
    </submittedName>
</protein>
<dbReference type="InterPro" id="IPR013536">
    <property type="entry name" value="WLM_dom"/>
</dbReference>
<dbReference type="RefSeq" id="XP_024662646.1">
    <property type="nucleotide sequence ID" value="XM_024806878.1"/>
</dbReference>
<keyword evidence="2" id="KW-0378">Hydrolase</keyword>
<dbReference type="PANTHER" id="PTHR46622">
    <property type="entry name" value="DNA-DEPENDENT METALLOPROTEASE WSS1"/>
    <property type="match status" value="1"/>
</dbReference>
<name>A0A2T0FCK9_9ASCO</name>
<accession>A0A2T0FCK9</accession>
<dbReference type="InterPro" id="IPR053000">
    <property type="entry name" value="WSS1-like_metalloprotease"/>
</dbReference>